<protein>
    <recommendedName>
        <fullName evidence="2">Peptidase A1 domain-containing protein</fullName>
    </recommendedName>
</protein>
<dbReference type="InterPro" id="IPR033121">
    <property type="entry name" value="PEPTIDASE_A1"/>
</dbReference>
<organism evidence="3 4">
    <name type="scientific">Datura stramonium</name>
    <name type="common">Jimsonweed</name>
    <name type="synonym">Common thornapple</name>
    <dbReference type="NCBI Taxonomy" id="4076"/>
    <lineage>
        <taxon>Eukaryota</taxon>
        <taxon>Viridiplantae</taxon>
        <taxon>Streptophyta</taxon>
        <taxon>Embryophyta</taxon>
        <taxon>Tracheophyta</taxon>
        <taxon>Spermatophyta</taxon>
        <taxon>Magnoliopsida</taxon>
        <taxon>eudicotyledons</taxon>
        <taxon>Gunneridae</taxon>
        <taxon>Pentapetalae</taxon>
        <taxon>asterids</taxon>
        <taxon>lamiids</taxon>
        <taxon>Solanales</taxon>
        <taxon>Solanaceae</taxon>
        <taxon>Solanoideae</taxon>
        <taxon>Datureae</taxon>
        <taxon>Datura</taxon>
    </lineage>
</organism>
<comment type="similarity">
    <text evidence="1">Belongs to the peptidase A1 family.</text>
</comment>
<keyword evidence="4" id="KW-1185">Reference proteome</keyword>
<gene>
    <name evidence="3" type="ORF">HAX54_000716</name>
</gene>
<dbReference type="SUPFAM" id="SSF50630">
    <property type="entry name" value="Acid proteases"/>
    <property type="match status" value="1"/>
</dbReference>
<dbReference type="InterPro" id="IPR021109">
    <property type="entry name" value="Peptidase_aspartic_dom_sf"/>
</dbReference>
<dbReference type="Pfam" id="PF14543">
    <property type="entry name" value="TAXi_N"/>
    <property type="match status" value="1"/>
</dbReference>
<evidence type="ECO:0000313" key="3">
    <source>
        <dbReference type="EMBL" id="MCE3215061.1"/>
    </source>
</evidence>
<evidence type="ECO:0000259" key="2">
    <source>
        <dbReference type="PROSITE" id="PS51767"/>
    </source>
</evidence>
<proteinExistence type="inferred from homology"/>
<evidence type="ECO:0000256" key="1">
    <source>
        <dbReference type="ARBA" id="ARBA00007447"/>
    </source>
</evidence>
<dbReference type="Proteomes" id="UP000823775">
    <property type="component" value="Unassembled WGS sequence"/>
</dbReference>
<dbReference type="EMBL" id="JACEIK010010220">
    <property type="protein sequence ID" value="MCE3215061.1"/>
    <property type="molecule type" value="Genomic_DNA"/>
</dbReference>
<name>A0ABS8WU56_DATST</name>
<dbReference type="Gene3D" id="2.40.70.10">
    <property type="entry name" value="Acid Proteases"/>
    <property type="match status" value="1"/>
</dbReference>
<feature type="domain" description="Peptidase A1" evidence="2">
    <location>
        <begin position="53"/>
        <end position="101"/>
    </location>
</feature>
<sequence>MTCEKIVLYSFRLTALGKKEFEGHIANFFISGQSSCPSIVLPLYGNVYPIGYYYVQLNIGQPSRPFFLDPDTGSDLTWLQCDAPCVRCTRRRLQALRRQDI</sequence>
<dbReference type="PROSITE" id="PS51767">
    <property type="entry name" value="PEPTIDASE_A1"/>
    <property type="match status" value="1"/>
</dbReference>
<dbReference type="InterPro" id="IPR032861">
    <property type="entry name" value="TAXi_N"/>
</dbReference>
<accession>A0ABS8WU56</accession>
<comment type="caution">
    <text evidence="3">The sequence shown here is derived from an EMBL/GenBank/DDBJ whole genome shotgun (WGS) entry which is preliminary data.</text>
</comment>
<reference evidence="3 4" key="1">
    <citation type="journal article" date="2021" name="BMC Genomics">
        <title>Datura genome reveals duplications of psychoactive alkaloid biosynthetic genes and high mutation rate following tissue culture.</title>
        <authorList>
            <person name="Rajewski A."/>
            <person name="Carter-House D."/>
            <person name="Stajich J."/>
            <person name="Litt A."/>
        </authorList>
    </citation>
    <scope>NUCLEOTIDE SEQUENCE [LARGE SCALE GENOMIC DNA]</scope>
    <source>
        <strain evidence="3">AR-01</strain>
    </source>
</reference>
<evidence type="ECO:0000313" key="4">
    <source>
        <dbReference type="Proteomes" id="UP000823775"/>
    </source>
</evidence>